<reference evidence="3" key="1">
    <citation type="submission" date="2016-10" db="EMBL/GenBank/DDBJ databases">
        <authorList>
            <person name="Varghese N."/>
            <person name="Submissions S."/>
        </authorList>
    </citation>
    <scope>NUCLEOTIDE SEQUENCE [LARGE SCALE GENOMIC DNA]</scope>
    <source>
        <strain evidence="3">DSM 12111</strain>
    </source>
</reference>
<evidence type="ECO:0000259" key="1">
    <source>
        <dbReference type="Pfam" id="PF01168"/>
    </source>
</evidence>
<organism evidence="2 3">
    <name type="scientific">Pseudomonas anguilliseptica</name>
    <dbReference type="NCBI Taxonomy" id="53406"/>
    <lineage>
        <taxon>Bacteria</taxon>
        <taxon>Pseudomonadati</taxon>
        <taxon>Pseudomonadota</taxon>
        <taxon>Gammaproteobacteria</taxon>
        <taxon>Pseudomonadales</taxon>
        <taxon>Pseudomonadaceae</taxon>
        <taxon>Pseudomonas</taxon>
    </lineage>
</organism>
<dbReference type="EMBL" id="FNSC01000001">
    <property type="protein sequence ID" value="SEC53050.1"/>
    <property type="molecule type" value="Genomic_DNA"/>
</dbReference>
<accession>A0A1H4T9U4</accession>
<dbReference type="GO" id="GO:0008721">
    <property type="term" value="F:D-serine ammonia-lyase activity"/>
    <property type="evidence" value="ECO:0007669"/>
    <property type="project" value="TreeGrafter"/>
</dbReference>
<dbReference type="SUPFAM" id="SSF51419">
    <property type="entry name" value="PLP-binding barrel"/>
    <property type="match status" value="1"/>
</dbReference>
<dbReference type="STRING" id="53406.SAMN05421553_1011"/>
<dbReference type="InterPro" id="IPR051466">
    <property type="entry name" value="D-amino_acid_metab_enzyme"/>
</dbReference>
<dbReference type="RefSeq" id="WP_090377448.1">
    <property type="nucleotide sequence ID" value="NZ_FNSC01000001.1"/>
</dbReference>
<dbReference type="Proteomes" id="UP000242849">
    <property type="component" value="Unassembled WGS sequence"/>
</dbReference>
<dbReference type="PANTHER" id="PTHR28004:SF2">
    <property type="entry name" value="D-SERINE DEHYDRATASE"/>
    <property type="match status" value="1"/>
</dbReference>
<dbReference type="GO" id="GO:0036088">
    <property type="term" value="P:D-serine catabolic process"/>
    <property type="evidence" value="ECO:0007669"/>
    <property type="project" value="TreeGrafter"/>
</dbReference>
<dbReference type="Pfam" id="PF01168">
    <property type="entry name" value="Ala_racemase_N"/>
    <property type="match status" value="1"/>
</dbReference>
<feature type="domain" description="Alanine racemase N-terminal" evidence="1">
    <location>
        <begin position="52"/>
        <end position="288"/>
    </location>
</feature>
<evidence type="ECO:0000313" key="3">
    <source>
        <dbReference type="Proteomes" id="UP000242849"/>
    </source>
</evidence>
<sequence>MKRRNLLGLGALGLLGAWALRPNDLGQPHAPYFGALNQLLRRAGAGLPLLVVDLKRLEQNAELLARQLGSQLPLRIVAKSLASTGLLDYLAKKLTTQRFMVFHQPQINQLAVNFPQSDLLLGKPLPSAAALSFYQHLPQGSGFVPAEQLTWLIDSQTRLQEYAALANALNQPLQIAFEIDIGLARGGFATPAELGAALTWLRNTPNRLRIRGLMGYDAHLAHTPFWTDPTSAFTQSSARYRVFITSAASFSELWPQQPLLNGAGSLTYALHAQRDTPLNEVAVGSALLKPSDFDSPLLSAQQAALWIASPVLKALPGQLPFLERSHQLLQRWNPNRQQVYYLYGGQWPATPVSPTGLSYDTLYGRSANQERLIGSDGTGLQVDDWVFLRPQRSEGLFELFNQLVLLRNGRLVGSWSAAGRQLVGSWSASGA</sequence>
<dbReference type="InterPro" id="IPR001608">
    <property type="entry name" value="Ala_racemase_N"/>
</dbReference>
<name>A0A1H4T9U4_PSEAG</name>
<dbReference type="Gene3D" id="3.20.20.10">
    <property type="entry name" value="Alanine racemase"/>
    <property type="match status" value="1"/>
</dbReference>
<keyword evidence="3" id="KW-1185">Reference proteome</keyword>
<dbReference type="OrthoDB" id="339576at2"/>
<proteinExistence type="predicted"/>
<dbReference type="AlphaFoldDB" id="A0A1H4T9U4"/>
<dbReference type="PANTHER" id="PTHR28004">
    <property type="entry name" value="ZGC:162816-RELATED"/>
    <property type="match status" value="1"/>
</dbReference>
<dbReference type="InterPro" id="IPR029066">
    <property type="entry name" value="PLP-binding_barrel"/>
</dbReference>
<evidence type="ECO:0000313" key="2">
    <source>
        <dbReference type="EMBL" id="SEC53050.1"/>
    </source>
</evidence>
<gene>
    <name evidence="2" type="ORF">SAMN05421553_1011</name>
</gene>
<protein>
    <submittedName>
        <fullName evidence="2">D-serine deaminase, pyridoxal phosphate-dependent</fullName>
    </submittedName>
</protein>